<protein>
    <submittedName>
        <fullName evidence="1">Uncharacterized protein</fullName>
    </submittedName>
</protein>
<keyword evidence="2" id="KW-1185">Reference proteome</keyword>
<evidence type="ECO:0000313" key="1">
    <source>
        <dbReference type="EMBL" id="THE09557.1"/>
    </source>
</evidence>
<dbReference type="AlphaFoldDB" id="A0A4S3PJF5"/>
<proteinExistence type="predicted"/>
<dbReference type="RefSeq" id="WP_136381680.1">
    <property type="nucleotide sequence ID" value="NZ_SLUB01000073.1"/>
</dbReference>
<accession>A0A4S3PJF5</accession>
<gene>
    <name evidence="1" type="ORF">E1I69_21990</name>
</gene>
<comment type="caution">
    <text evidence="1">The sequence shown here is derived from an EMBL/GenBank/DDBJ whole genome shotgun (WGS) entry which is preliminary data.</text>
</comment>
<reference evidence="1 2" key="1">
    <citation type="journal article" date="2019" name="Indoor Air">
        <title>Impacts of indoor surface finishes on bacterial viability.</title>
        <authorList>
            <person name="Hu J."/>
            <person name="Maamar S.B."/>
            <person name="Glawe A.J."/>
            <person name="Gottel N."/>
            <person name="Gilbert J.A."/>
            <person name="Hartmann E.M."/>
        </authorList>
    </citation>
    <scope>NUCLEOTIDE SEQUENCE [LARGE SCALE GENOMIC DNA]</scope>
    <source>
        <strain evidence="1 2">AF060A6</strain>
    </source>
</reference>
<organism evidence="1 2">
    <name type="scientific">Bacillus timonensis</name>
    <dbReference type="NCBI Taxonomy" id="1033734"/>
    <lineage>
        <taxon>Bacteria</taxon>
        <taxon>Bacillati</taxon>
        <taxon>Bacillota</taxon>
        <taxon>Bacilli</taxon>
        <taxon>Bacillales</taxon>
        <taxon>Bacillaceae</taxon>
        <taxon>Bacillus</taxon>
    </lineage>
</organism>
<dbReference type="EMBL" id="SLUB01000073">
    <property type="protein sequence ID" value="THE09557.1"/>
    <property type="molecule type" value="Genomic_DNA"/>
</dbReference>
<name>A0A4S3PJF5_9BACI</name>
<dbReference type="Proteomes" id="UP000306477">
    <property type="component" value="Unassembled WGS sequence"/>
</dbReference>
<evidence type="ECO:0000313" key="2">
    <source>
        <dbReference type="Proteomes" id="UP000306477"/>
    </source>
</evidence>
<sequence length="84" mass="10179">MIYRLWCLRYTVYRFASEWYTANEDCGISFIVLRVSDIQVMVFAGLDFPNFLQTRTSLARLLDRRFLIFYNYESLKEVRFVIIT</sequence>